<keyword evidence="1" id="KW-0175">Coiled coil</keyword>
<evidence type="ECO:0000259" key="2">
    <source>
        <dbReference type="Pfam" id="PF01814"/>
    </source>
</evidence>
<dbReference type="PANTHER" id="PTHR35585:SF1">
    <property type="entry name" value="HHE DOMAIN PROTEIN (AFU_ORTHOLOGUE AFUA_4G00730)"/>
    <property type="match status" value="1"/>
</dbReference>
<gene>
    <name evidence="3" type="ORF">GCM10023332_14170</name>
</gene>
<evidence type="ECO:0000256" key="1">
    <source>
        <dbReference type="SAM" id="Coils"/>
    </source>
</evidence>
<evidence type="ECO:0000313" key="4">
    <source>
        <dbReference type="Proteomes" id="UP001501323"/>
    </source>
</evidence>
<proteinExistence type="predicted"/>
<reference evidence="4" key="1">
    <citation type="journal article" date="2019" name="Int. J. Syst. Evol. Microbiol.">
        <title>The Global Catalogue of Microorganisms (GCM) 10K type strain sequencing project: providing services to taxonomists for standard genome sequencing and annotation.</title>
        <authorList>
            <consortium name="The Broad Institute Genomics Platform"/>
            <consortium name="The Broad Institute Genome Sequencing Center for Infectious Disease"/>
            <person name="Wu L."/>
            <person name="Ma J."/>
        </authorList>
    </citation>
    <scope>NUCLEOTIDE SEQUENCE [LARGE SCALE GENOMIC DNA]</scope>
    <source>
        <strain evidence="4">JCM 18392</strain>
    </source>
</reference>
<accession>A0ABP9E1I1</accession>
<dbReference type="InterPro" id="IPR012312">
    <property type="entry name" value="Hemerythrin-like"/>
</dbReference>
<feature type="coiled-coil region" evidence="1">
    <location>
        <begin position="6"/>
        <end position="40"/>
    </location>
</feature>
<organism evidence="3 4">
    <name type="scientific">Luteimonas vadosa</name>
    <dbReference type="NCBI Taxonomy" id="1165507"/>
    <lineage>
        <taxon>Bacteria</taxon>
        <taxon>Pseudomonadati</taxon>
        <taxon>Pseudomonadota</taxon>
        <taxon>Gammaproteobacteria</taxon>
        <taxon>Lysobacterales</taxon>
        <taxon>Lysobacteraceae</taxon>
        <taxon>Luteimonas</taxon>
    </lineage>
</organism>
<feature type="domain" description="Hemerythrin-like" evidence="2">
    <location>
        <begin position="5"/>
        <end position="126"/>
    </location>
</feature>
<dbReference type="RefSeq" id="WP_345294821.1">
    <property type="nucleotide sequence ID" value="NZ_BAABJY010000002.1"/>
</dbReference>
<sequence length="173" mass="19649">MARDILKTLASEHEEVRTLFEELKKTTDRAEKTRARLLDQIEATLLPHAKWEELVFYPAFKERADRDGLQAHAEAVQEHRAVEHTVLPDLHAAGIDTPQFAGRAKVFAEFVDHHAREEEKTMFKMARKLFSGDERALLDEQYEAWKKSPACESAVAAEKARAGLKAAARSLRS</sequence>
<dbReference type="Gene3D" id="1.20.120.520">
    <property type="entry name" value="nmb1532 protein domain like"/>
    <property type="match status" value="1"/>
</dbReference>
<dbReference type="EMBL" id="BAABJY010000002">
    <property type="protein sequence ID" value="GAA4863206.1"/>
    <property type="molecule type" value="Genomic_DNA"/>
</dbReference>
<dbReference type="Pfam" id="PF01814">
    <property type="entry name" value="Hemerythrin"/>
    <property type="match status" value="1"/>
</dbReference>
<dbReference type="Proteomes" id="UP001501323">
    <property type="component" value="Unassembled WGS sequence"/>
</dbReference>
<keyword evidence="4" id="KW-1185">Reference proteome</keyword>
<protein>
    <recommendedName>
        <fullName evidence="2">Hemerythrin-like domain-containing protein</fullName>
    </recommendedName>
</protein>
<dbReference type="PANTHER" id="PTHR35585">
    <property type="entry name" value="HHE DOMAIN PROTEIN (AFU_ORTHOLOGUE AFUA_4G00730)"/>
    <property type="match status" value="1"/>
</dbReference>
<comment type="caution">
    <text evidence="3">The sequence shown here is derived from an EMBL/GenBank/DDBJ whole genome shotgun (WGS) entry which is preliminary data.</text>
</comment>
<evidence type="ECO:0000313" key="3">
    <source>
        <dbReference type="EMBL" id="GAA4863206.1"/>
    </source>
</evidence>
<name>A0ABP9E1I1_9GAMM</name>